<dbReference type="AlphaFoldDB" id="A0A1V4KRE8"/>
<gene>
    <name evidence="14" type="ORF">AV530_006208</name>
</gene>
<dbReference type="InterPro" id="IPR028889">
    <property type="entry name" value="USP"/>
</dbReference>
<protein>
    <recommendedName>
        <fullName evidence="8">Ubiquitin carboxyl-terminal hydrolase 36</fullName>
        <ecNumber evidence="3">3.4.19.12</ecNumber>
    </recommendedName>
    <alternativeName>
        <fullName evidence="11">Deubiquitinating enzyme 36</fullName>
    </alternativeName>
    <alternativeName>
        <fullName evidence="10">Protein scrawny</fullName>
    </alternativeName>
    <alternativeName>
        <fullName evidence="9">Ubiquitin thioesterase 36</fullName>
    </alternativeName>
    <alternativeName>
        <fullName evidence="12">Ubiquitin-specific-processing protease 36</fullName>
    </alternativeName>
</protein>
<dbReference type="InterPro" id="IPR050164">
    <property type="entry name" value="Peptidase_C19"/>
</dbReference>
<dbReference type="EC" id="3.4.19.12" evidence="3"/>
<accession>A0A1V4KRE8</accession>
<dbReference type="EMBL" id="LSYS01001983">
    <property type="protein sequence ID" value="OPJ87000.1"/>
    <property type="molecule type" value="Genomic_DNA"/>
</dbReference>
<evidence type="ECO:0000256" key="6">
    <source>
        <dbReference type="ARBA" id="ARBA00022801"/>
    </source>
</evidence>
<proteinExistence type="inferred from homology"/>
<comment type="catalytic activity">
    <reaction evidence="1">
        <text>Thiol-dependent hydrolysis of ester, thioester, amide, peptide and isopeptide bonds formed by the C-terminal Gly of ubiquitin (a 76-residue protein attached to proteins as an intracellular targeting signal).</text>
        <dbReference type="EC" id="3.4.19.12"/>
    </reaction>
</comment>
<evidence type="ECO:0000256" key="8">
    <source>
        <dbReference type="ARBA" id="ARBA00039432"/>
    </source>
</evidence>
<evidence type="ECO:0000256" key="1">
    <source>
        <dbReference type="ARBA" id="ARBA00000707"/>
    </source>
</evidence>
<dbReference type="PANTHER" id="PTHR24006">
    <property type="entry name" value="UBIQUITIN CARBOXYL-TERMINAL HYDROLASE"/>
    <property type="match status" value="1"/>
</dbReference>
<dbReference type="InterPro" id="IPR038765">
    <property type="entry name" value="Papain-like_cys_pep_sf"/>
</dbReference>
<dbReference type="InterPro" id="IPR056282">
    <property type="entry name" value="MROH2B-like_N_HEAT"/>
</dbReference>
<keyword evidence="6" id="KW-0378">Hydrolase</keyword>
<dbReference type="FunFam" id="3.90.70.10:FF:000119">
    <property type="entry name" value="Ubiquitin specific peptidase 36"/>
    <property type="match status" value="1"/>
</dbReference>
<feature type="domain" description="USP" evidence="13">
    <location>
        <begin position="192"/>
        <end position="355"/>
    </location>
</feature>
<dbReference type="GO" id="GO:0006508">
    <property type="term" value="P:proteolysis"/>
    <property type="evidence" value="ECO:0007669"/>
    <property type="project" value="UniProtKB-KW"/>
</dbReference>
<dbReference type="GO" id="GO:0005829">
    <property type="term" value="C:cytosol"/>
    <property type="evidence" value="ECO:0007669"/>
    <property type="project" value="TreeGrafter"/>
</dbReference>
<keyword evidence="5" id="KW-0833">Ubl conjugation pathway</keyword>
<comment type="caution">
    <text evidence="14">The sequence shown here is derived from an EMBL/GenBank/DDBJ whole genome shotgun (WGS) entry which is preliminary data.</text>
</comment>
<dbReference type="Pfam" id="PF23221">
    <property type="entry name" value="HEAT_MROH2B_1st"/>
    <property type="match status" value="1"/>
</dbReference>
<dbReference type="InterPro" id="IPR018200">
    <property type="entry name" value="USP_CS"/>
</dbReference>
<evidence type="ECO:0000256" key="7">
    <source>
        <dbReference type="ARBA" id="ARBA00022807"/>
    </source>
</evidence>
<comment type="similarity">
    <text evidence="2">Belongs to the peptidase C19 family.</text>
</comment>
<evidence type="ECO:0000256" key="4">
    <source>
        <dbReference type="ARBA" id="ARBA00022670"/>
    </source>
</evidence>
<keyword evidence="4" id="KW-0645">Protease</keyword>
<organism evidence="14 15">
    <name type="scientific">Patagioenas fasciata monilis</name>
    <dbReference type="NCBI Taxonomy" id="372326"/>
    <lineage>
        <taxon>Eukaryota</taxon>
        <taxon>Metazoa</taxon>
        <taxon>Chordata</taxon>
        <taxon>Craniata</taxon>
        <taxon>Vertebrata</taxon>
        <taxon>Euteleostomi</taxon>
        <taxon>Archelosauria</taxon>
        <taxon>Archosauria</taxon>
        <taxon>Dinosauria</taxon>
        <taxon>Saurischia</taxon>
        <taxon>Theropoda</taxon>
        <taxon>Coelurosauria</taxon>
        <taxon>Aves</taxon>
        <taxon>Neognathae</taxon>
        <taxon>Neoaves</taxon>
        <taxon>Columbimorphae</taxon>
        <taxon>Columbiformes</taxon>
        <taxon>Columbidae</taxon>
        <taxon>Patagioenas</taxon>
    </lineage>
</organism>
<evidence type="ECO:0000256" key="2">
    <source>
        <dbReference type="ARBA" id="ARBA00009085"/>
    </source>
</evidence>
<dbReference type="Proteomes" id="UP000190648">
    <property type="component" value="Unassembled WGS sequence"/>
</dbReference>
<evidence type="ECO:0000259" key="13">
    <source>
        <dbReference type="PROSITE" id="PS50235"/>
    </source>
</evidence>
<dbReference type="GO" id="GO:0005634">
    <property type="term" value="C:nucleus"/>
    <property type="evidence" value="ECO:0007669"/>
    <property type="project" value="TreeGrafter"/>
</dbReference>
<dbReference type="PROSITE" id="PS00972">
    <property type="entry name" value="USP_1"/>
    <property type="match status" value="1"/>
</dbReference>
<dbReference type="GO" id="GO:0016579">
    <property type="term" value="P:protein deubiquitination"/>
    <property type="evidence" value="ECO:0007669"/>
    <property type="project" value="InterPro"/>
</dbReference>
<evidence type="ECO:0000256" key="12">
    <source>
        <dbReference type="ARBA" id="ARBA00043009"/>
    </source>
</evidence>
<dbReference type="PANTHER" id="PTHR24006:SF758">
    <property type="entry name" value="UBIQUITIN CARBOXYL-TERMINAL HYDROLASE 36"/>
    <property type="match status" value="1"/>
</dbReference>
<evidence type="ECO:0000256" key="10">
    <source>
        <dbReference type="ARBA" id="ARBA00042154"/>
    </source>
</evidence>
<keyword evidence="15" id="KW-1185">Reference proteome</keyword>
<sequence>MGKVPEETVLLTLGKMARSYAPRCIPFVGMTLLALHKMLSQVGSGQILRTVCNVLEQWSKNITIYLCQWEQGPFPHKGPAQFCEAIYPIFCYALANWLDCKEVEDNQAVLRAVVAMMGVLLHEEQHREHAWGQLLWLLHQDQEVPDTSRVTKILNHVLEMLEGVQTQFPQGMDMFSLHKICMVWQQTRSVGGGLYNLGNTCFLNSVLQCLTYSPPLANYLLSHQHSQSCVEEGFCMMCTLEEHIEEVFSCSGSAIAPVAVVSELPLTCLSCKAVSDTYEAFLDIPLDIKASDGQWYEMNDDSVVPCDIKKFLCQSAYLLFYVRKMKTLKTMILVLFLSLFSFGESLQSSILRVVL</sequence>
<name>A0A1V4KRE8_PATFA</name>
<evidence type="ECO:0000313" key="14">
    <source>
        <dbReference type="EMBL" id="OPJ87000.1"/>
    </source>
</evidence>
<evidence type="ECO:0000256" key="11">
    <source>
        <dbReference type="ARBA" id="ARBA00042420"/>
    </source>
</evidence>
<keyword evidence="7" id="KW-0788">Thiol protease</keyword>
<dbReference type="PROSITE" id="PS50235">
    <property type="entry name" value="USP_3"/>
    <property type="match status" value="1"/>
</dbReference>
<reference evidence="14 15" key="1">
    <citation type="submission" date="2016-02" db="EMBL/GenBank/DDBJ databases">
        <title>Band-tailed pigeon sequencing and assembly.</title>
        <authorList>
            <person name="Soares A.E."/>
            <person name="Novak B.J."/>
            <person name="Rice E.S."/>
            <person name="O'Connell B."/>
            <person name="Chang D."/>
            <person name="Weber S."/>
            <person name="Shapiro B."/>
        </authorList>
    </citation>
    <scope>NUCLEOTIDE SEQUENCE [LARGE SCALE GENOMIC DNA]</scope>
    <source>
        <strain evidence="14">BTP2013</strain>
        <tissue evidence="14">Blood</tissue>
    </source>
</reference>
<dbReference type="Pfam" id="PF00443">
    <property type="entry name" value="UCH"/>
    <property type="match status" value="1"/>
</dbReference>
<dbReference type="OrthoDB" id="1884734at2759"/>
<evidence type="ECO:0000256" key="9">
    <source>
        <dbReference type="ARBA" id="ARBA00041300"/>
    </source>
</evidence>
<dbReference type="SUPFAM" id="SSF54001">
    <property type="entry name" value="Cysteine proteinases"/>
    <property type="match status" value="1"/>
</dbReference>
<evidence type="ECO:0000256" key="3">
    <source>
        <dbReference type="ARBA" id="ARBA00012759"/>
    </source>
</evidence>
<dbReference type="Gene3D" id="3.90.70.10">
    <property type="entry name" value="Cysteine proteinases"/>
    <property type="match status" value="2"/>
</dbReference>
<dbReference type="GO" id="GO:0004843">
    <property type="term" value="F:cysteine-type deubiquitinase activity"/>
    <property type="evidence" value="ECO:0007669"/>
    <property type="project" value="UniProtKB-EC"/>
</dbReference>
<dbReference type="InterPro" id="IPR001394">
    <property type="entry name" value="Peptidase_C19_UCH"/>
</dbReference>
<evidence type="ECO:0000256" key="5">
    <source>
        <dbReference type="ARBA" id="ARBA00022786"/>
    </source>
</evidence>
<evidence type="ECO:0000313" key="15">
    <source>
        <dbReference type="Proteomes" id="UP000190648"/>
    </source>
</evidence>
<dbReference type="STRING" id="372326.A0A1V4KRE8"/>